<sequence>MNEAGIMKSVFTVVVALVLTACSGTSPEKHAVAQYNQAVQQAVMKQFGSGEKYAGQHCTVTAERRADGGYNVMRTEGDEPLCLAAWHSVSSAQRLPLPPQQAAKTAIFLFAPLKPTPHAAATGAG</sequence>
<dbReference type="InterPro" id="IPR014161">
    <property type="entry name" value="Tol-Pal_TolA"/>
</dbReference>
<dbReference type="Pfam" id="PF06519">
    <property type="entry name" value="TolA"/>
    <property type="match status" value="1"/>
</dbReference>
<comment type="caution">
    <text evidence="1">The sequence shown here is derived from an EMBL/GenBank/DDBJ whole genome shotgun (WGS) entry which is preliminary data.</text>
</comment>
<dbReference type="Gene3D" id="3.30.1150.10">
    <property type="match status" value="1"/>
</dbReference>
<protein>
    <submittedName>
        <fullName evidence="1">Cell envelope biogenesis protein TolA</fullName>
    </submittedName>
</protein>
<evidence type="ECO:0000313" key="2">
    <source>
        <dbReference type="Proteomes" id="UP001515683"/>
    </source>
</evidence>
<accession>A0ABX0RH15</accession>
<name>A0ABX0RH15_9GAMM</name>
<evidence type="ECO:0000313" key="1">
    <source>
        <dbReference type="EMBL" id="NIF23433.1"/>
    </source>
</evidence>
<dbReference type="EMBL" id="VWXF01000008">
    <property type="protein sequence ID" value="NIF23433.1"/>
    <property type="molecule type" value="Genomic_DNA"/>
</dbReference>
<organism evidence="1 2">
    <name type="scientific">Candidatus Pantoea multigeneris</name>
    <dbReference type="NCBI Taxonomy" id="2608357"/>
    <lineage>
        <taxon>Bacteria</taxon>
        <taxon>Pseudomonadati</taxon>
        <taxon>Pseudomonadota</taxon>
        <taxon>Gammaproteobacteria</taxon>
        <taxon>Enterobacterales</taxon>
        <taxon>Erwiniaceae</taxon>
        <taxon>Pantoea</taxon>
    </lineage>
</organism>
<keyword evidence="2" id="KW-1185">Reference proteome</keyword>
<dbReference type="Proteomes" id="UP001515683">
    <property type="component" value="Unassembled WGS sequence"/>
</dbReference>
<reference evidence="1 2" key="1">
    <citation type="journal article" date="2019" name="bioRxiv">
        <title>Bacteria contribute to plant secondary compound degradation in a generalist herbivore system.</title>
        <authorList>
            <person name="Francoeur C.B."/>
            <person name="Khadempour L."/>
            <person name="Moreira-Soto R.D."/>
            <person name="Gotting K."/>
            <person name="Book A.J."/>
            <person name="Pinto-Tomas A.A."/>
            <person name="Keefover-Ring K."/>
            <person name="Currie C.R."/>
        </authorList>
    </citation>
    <scope>NUCLEOTIDE SEQUENCE [LARGE SCALE GENOMIC DNA]</scope>
    <source>
        <strain evidence="1">Acro-835</strain>
    </source>
</reference>
<proteinExistence type="predicted"/>
<dbReference type="SUPFAM" id="SSF74653">
    <property type="entry name" value="TolA/TonB C-terminal domain"/>
    <property type="match status" value="1"/>
</dbReference>
<gene>
    <name evidence="1" type="ORF">F3J40_17780</name>
</gene>